<dbReference type="PROSITE" id="PS51257">
    <property type="entry name" value="PROKAR_LIPOPROTEIN"/>
    <property type="match status" value="1"/>
</dbReference>
<dbReference type="EMBL" id="JBHUDZ010000001">
    <property type="protein sequence ID" value="MFD1601309.1"/>
    <property type="molecule type" value="Genomic_DNA"/>
</dbReference>
<name>A0ABW4H843_9FLAO</name>
<evidence type="ECO:0000313" key="2">
    <source>
        <dbReference type="Proteomes" id="UP001597138"/>
    </source>
</evidence>
<proteinExistence type="predicted"/>
<sequence>MKLKTILLFLVLIIFVGCQKESFASIHLKVNFEDPTNKELPRIYWISIFKDEKLFKRYGRFEKPYIEKEIVIDSLSNGNYKFVYENFLNQQMQKTIEISESKIYAISIHPDYSKYTDFINESFVKNLKENEKVEFSFESLGCFHSAENKVEILRKEEKYYFITRGITKKLSAEELDVIIKMECELNLLQRGGCTTKDHYTIKFENKKKEYFDRTCAWHGWENMFKQINLKEK</sequence>
<gene>
    <name evidence="1" type="ORF">ACFSC2_01000</name>
</gene>
<evidence type="ECO:0008006" key="3">
    <source>
        <dbReference type="Google" id="ProtNLM"/>
    </source>
</evidence>
<accession>A0ABW4H843</accession>
<organism evidence="1 2">
    <name type="scientific">Flavobacterium artemisiae</name>
    <dbReference type="NCBI Taxonomy" id="2126556"/>
    <lineage>
        <taxon>Bacteria</taxon>
        <taxon>Pseudomonadati</taxon>
        <taxon>Bacteroidota</taxon>
        <taxon>Flavobacteriia</taxon>
        <taxon>Flavobacteriales</taxon>
        <taxon>Flavobacteriaceae</taxon>
        <taxon>Flavobacterium</taxon>
    </lineage>
</organism>
<evidence type="ECO:0000313" key="1">
    <source>
        <dbReference type="EMBL" id="MFD1601309.1"/>
    </source>
</evidence>
<reference evidence="2" key="1">
    <citation type="journal article" date="2019" name="Int. J. Syst. Evol. Microbiol.">
        <title>The Global Catalogue of Microorganisms (GCM) 10K type strain sequencing project: providing services to taxonomists for standard genome sequencing and annotation.</title>
        <authorList>
            <consortium name="The Broad Institute Genomics Platform"/>
            <consortium name="The Broad Institute Genome Sequencing Center for Infectious Disease"/>
            <person name="Wu L."/>
            <person name="Ma J."/>
        </authorList>
    </citation>
    <scope>NUCLEOTIDE SEQUENCE [LARGE SCALE GENOMIC DNA]</scope>
    <source>
        <strain evidence="2">CCUG 70865</strain>
    </source>
</reference>
<protein>
    <recommendedName>
        <fullName evidence="3">Lipoprotein</fullName>
    </recommendedName>
</protein>
<dbReference type="RefSeq" id="WP_379817386.1">
    <property type="nucleotide sequence ID" value="NZ_JBHUDZ010000001.1"/>
</dbReference>
<keyword evidence="2" id="KW-1185">Reference proteome</keyword>
<dbReference type="Proteomes" id="UP001597138">
    <property type="component" value="Unassembled WGS sequence"/>
</dbReference>
<comment type="caution">
    <text evidence="1">The sequence shown here is derived from an EMBL/GenBank/DDBJ whole genome shotgun (WGS) entry which is preliminary data.</text>
</comment>